<sequence length="124" mass="14312">DWLVKLFHSCNRNHKYSDSELSHFNRCESVLWFWATWEAAQFCILSRLRTPLGRAQETFQAIEGKRETPISHKIAQFFILCQGPKPFSSQLRACLLLQFVEALEKLMYNAHDGCTVGLPSPPKV</sequence>
<accession>A7RJW5</accession>
<dbReference type="GO" id="GO:0000184">
    <property type="term" value="P:nuclear-transcribed mRNA catabolic process, nonsense-mediated decay"/>
    <property type="evidence" value="ECO:0007669"/>
    <property type="project" value="InterPro"/>
</dbReference>
<evidence type="ECO:0000313" key="2">
    <source>
        <dbReference type="Proteomes" id="UP000001593"/>
    </source>
</evidence>
<dbReference type="GO" id="GO:0004674">
    <property type="term" value="F:protein serine/threonine kinase activity"/>
    <property type="evidence" value="ECO:0007669"/>
    <property type="project" value="InterPro"/>
</dbReference>
<dbReference type="STRING" id="45351.A7RJW5"/>
<keyword evidence="2" id="KW-1185">Reference proteome</keyword>
<dbReference type="InterPro" id="IPR031559">
    <property type="entry name" value="SMG1"/>
</dbReference>
<proteinExistence type="predicted"/>
<feature type="non-terminal residue" evidence="1">
    <location>
        <position position="124"/>
    </location>
</feature>
<organism evidence="1 2">
    <name type="scientific">Nematostella vectensis</name>
    <name type="common">Starlet sea anemone</name>
    <dbReference type="NCBI Taxonomy" id="45351"/>
    <lineage>
        <taxon>Eukaryota</taxon>
        <taxon>Metazoa</taxon>
        <taxon>Cnidaria</taxon>
        <taxon>Anthozoa</taxon>
        <taxon>Hexacorallia</taxon>
        <taxon>Actiniaria</taxon>
        <taxon>Edwardsiidae</taxon>
        <taxon>Nematostella</taxon>
    </lineage>
</organism>
<dbReference type="Pfam" id="PF15785">
    <property type="entry name" value="SMG1"/>
    <property type="match status" value="1"/>
</dbReference>
<dbReference type="HOGENOM" id="CLU_2009695_0_0_1"/>
<evidence type="ECO:0000313" key="1">
    <source>
        <dbReference type="EMBL" id="EDO48438.1"/>
    </source>
</evidence>
<gene>
    <name evidence="1" type="ORF">NEMVEDRAFT_v1g83602</name>
</gene>
<dbReference type="AlphaFoldDB" id="A7RJW5"/>
<name>A7RJW5_NEMVE</name>
<dbReference type="Proteomes" id="UP000001593">
    <property type="component" value="Unassembled WGS sequence"/>
</dbReference>
<dbReference type="InParanoid" id="A7RJW5"/>
<reference evidence="1 2" key="1">
    <citation type="journal article" date="2007" name="Science">
        <title>Sea anemone genome reveals ancestral eumetazoan gene repertoire and genomic organization.</title>
        <authorList>
            <person name="Putnam N.H."/>
            <person name="Srivastava M."/>
            <person name="Hellsten U."/>
            <person name="Dirks B."/>
            <person name="Chapman J."/>
            <person name="Salamov A."/>
            <person name="Terry A."/>
            <person name="Shapiro H."/>
            <person name="Lindquist E."/>
            <person name="Kapitonov V.V."/>
            <person name="Jurka J."/>
            <person name="Genikhovich G."/>
            <person name="Grigoriev I.V."/>
            <person name="Lucas S.M."/>
            <person name="Steele R.E."/>
            <person name="Finnerty J.R."/>
            <person name="Technau U."/>
            <person name="Martindale M.Q."/>
            <person name="Rokhsar D.S."/>
        </authorList>
    </citation>
    <scope>NUCLEOTIDE SEQUENCE [LARGE SCALE GENOMIC DNA]</scope>
    <source>
        <strain evidence="2">CH2 X CH6</strain>
    </source>
</reference>
<protein>
    <submittedName>
        <fullName evidence="1">Uncharacterized protein</fullName>
    </submittedName>
</protein>
<dbReference type="EMBL" id="DS469514">
    <property type="protein sequence ID" value="EDO48438.1"/>
    <property type="molecule type" value="Genomic_DNA"/>
</dbReference>
<dbReference type="eggNOG" id="KOG0891">
    <property type="taxonomic scope" value="Eukaryota"/>
</dbReference>
<dbReference type="PhylomeDB" id="A7RJW5"/>